<evidence type="ECO:0000313" key="3">
    <source>
        <dbReference type="Proteomes" id="UP000593562"/>
    </source>
</evidence>
<organism evidence="2 3">
    <name type="scientific">Tripterygium wilfordii</name>
    <name type="common">Thunder God vine</name>
    <dbReference type="NCBI Taxonomy" id="458696"/>
    <lineage>
        <taxon>Eukaryota</taxon>
        <taxon>Viridiplantae</taxon>
        <taxon>Streptophyta</taxon>
        <taxon>Embryophyta</taxon>
        <taxon>Tracheophyta</taxon>
        <taxon>Spermatophyta</taxon>
        <taxon>Magnoliopsida</taxon>
        <taxon>eudicotyledons</taxon>
        <taxon>Gunneridae</taxon>
        <taxon>Pentapetalae</taxon>
        <taxon>rosids</taxon>
        <taxon>fabids</taxon>
        <taxon>Celastrales</taxon>
        <taxon>Celastraceae</taxon>
        <taxon>Tripterygium</taxon>
    </lineage>
</organism>
<dbReference type="InterPro" id="IPR037488">
    <property type="entry name" value="At2g33490-like"/>
</dbReference>
<gene>
    <name evidence="2" type="ORF">HS088_TW06G00567</name>
</gene>
<feature type="region of interest" description="Disordered" evidence="1">
    <location>
        <begin position="1"/>
        <end position="30"/>
    </location>
</feature>
<dbReference type="PANTHER" id="PTHR34119:SF1">
    <property type="entry name" value="OS04G0394700 PROTEIN"/>
    <property type="match status" value="1"/>
</dbReference>
<feature type="region of interest" description="Disordered" evidence="1">
    <location>
        <begin position="156"/>
        <end position="202"/>
    </location>
</feature>
<evidence type="ECO:0008006" key="4">
    <source>
        <dbReference type="Google" id="ProtNLM"/>
    </source>
</evidence>
<dbReference type="SUPFAM" id="SSF103657">
    <property type="entry name" value="BAR/IMD domain-like"/>
    <property type="match status" value="1"/>
</dbReference>
<dbReference type="CDD" id="cd07307">
    <property type="entry name" value="BAR"/>
    <property type="match status" value="1"/>
</dbReference>
<dbReference type="PANTHER" id="PTHR34119">
    <property type="entry name" value="HYDROXYPROLINE-RICH GLYCOPROTEIN-LIKE"/>
    <property type="match status" value="1"/>
</dbReference>
<feature type="compositionally biased region" description="Polar residues" evidence="1">
    <location>
        <begin position="316"/>
        <end position="341"/>
    </location>
</feature>
<name>A0A7J7DJZ7_TRIWF</name>
<feature type="compositionally biased region" description="Low complexity" evidence="1">
    <location>
        <begin position="472"/>
        <end position="487"/>
    </location>
</feature>
<proteinExistence type="predicted"/>
<keyword evidence="3" id="KW-1185">Reference proteome</keyword>
<comment type="caution">
    <text evidence="2">The sequence shown here is derived from an EMBL/GenBank/DDBJ whole genome shotgun (WGS) entry which is preliminary data.</text>
</comment>
<feature type="region of interest" description="Disordered" evidence="1">
    <location>
        <begin position="472"/>
        <end position="500"/>
    </location>
</feature>
<feature type="compositionally biased region" description="Polar residues" evidence="1">
    <location>
        <begin position="184"/>
        <end position="193"/>
    </location>
</feature>
<protein>
    <recommendedName>
        <fullName evidence="4">Hydroxyproline-rich glycoprotein family protein</fullName>
    </recommendedName>
</protein>
<feature type="region of interest" description="Disordered" evidence="1">
    <location>
        <begin position="316"/>
        <end position="343"/>
    </location>
</feature>
<dbReference type="Gene3D" id="1.20.1270.60">
    <property type="entry name" value="Arfaptin homology (AH) domain/BAR domain"/>
    <property type="match status" value="1"/>
</dbReference>
<feature type="compositionally biased region" description="Basic residues" evidence="1">
    <location>
        <begin position="1"/>
        <end position="14"/>
    </location>
</feature>
<feature type="compositionally biased region" description="Polar residues" evidence="1">
    <location>
        <begin position="488"/>
        <end position="500"/>
    </location>
</feature>
<evidence type="ECO:0000313" key="2">
    <source>
        <dbReference type="EMBL" id="KAF5746396.1"/>
    </source>
</evidence>
<dbReference type="EMBL" id="JAAARO010000006">
    <property type="protein sequence ID" value="KAF5746396.1"/>
    <property type="molecule type" value="Genomic_DNA"/>
</dbReference>
<reference evidence="2 3" key="1">
    <citation type="journal article" date="2020" name="Nat. Commun.">
        <title>Genome of Tripterygium wilfordii and identification of cytochrome P450 involved in triptolide biosynthesis.</title>
        <authorList>
            <person name="Tu L."/>
            <person name="Su P."/>
            <person name="Zhang Z."/>
            <person name="Gao L."/>
            <person name="Wang J."/>
            <person name="Hu T."/>
            <person name="Zhou J."/>
            <person name="Zhang Y."/>
            <person name="Zhao Y."/>
            <person name="Liu Y."/>
            <person name="Song Y."/>
            <person name="Tong Y."/>
            <person name="Lu Y."/>
            <person name="Yang J."/>
            <person name="Xu C."/>
            <person name="Jia M."/>
            <person name="Peters R.J."/>
            <person name="Huang L."/>
            <person name="Gao W."/>
        </authorList>
    </citation>
    <scope>NUCLEOTIDE SEQUENCE [LARGE SCALE GENOMIC DNA]</scope>
    <source>
        <strain evidence="3">cv. XIE 37</strain>
        <tissue evidence="2">Leaf</tissue>
    </source>
</reference>
<evidence type="ECO:0000256" key="1">
    <source>
        <dbReference type="SAM" id="MobiDB-lite"/>
    </source>
</evidence>
<dbReference type="Proteomes" id="UP000593562">
    <property type="component" value="Unassembled WGS sequence"/>
</dbReference>
<dbReference type="InterPro" id="IPR027267">
    <property type="entry name" value="AH/BAR_dom_sf"/>
</dbReference>
<accession>A0A7J7DJZ7</accession>
<feature type="compositionally biased region" description="Basic and acidic residues" evidence="1">
    <location>
        <begin position="15"/>
        <end position="26"/>
    </location>
</feature>
<feature type="region of interest" description="Disordered" evidence="1">
    <location>
        <begin position="239"/>
        <end position="263"/>
    </location>
</feature>
<sequence length="554" mass="61478">MKTSLRKLRGFALHRHGDPSKDRTDLRTPPQLDHLTQASQDMEDMRDCYDSLLSAAAATANSAYEFSESLREMGACLLEKTALNDDEESGKVLLMLGKMQFELQKLIDTYRSHIFQTITVPSESLLNELQTVEEMKRQCDEKRDVYEHMVATYREKGRAKEDDDDLHDGELSFDYSQKDHQQHDVSTSRNSMELDQEDITSPHVAKLEASKDNLNRRYRRSFSYRGEFRPASLSAPLYFENKSDPSEKMKQRRPSSTHKFNTYVLPTPVNTNSSHSTGQGNAIHNTLQASLSGRSNNLWHSSPLVPKKYEEMLGNEKSSQFTVKSSQSVLRESNSKTASSQVPPPLTDGLLISHLDPLVASVSKKIKRQAFSGPLMHKPWPKTVTVEHPQMFSGPLLRKPVPQKPSASPKVSPSAFPTFMSSPKISELHELPRPPSIPTSKSSRPKGLVGHSAPLMSKGQVLPQTNKLVAPNAASPLPTPSPATTCSFSIPSSSPMETTMQVPKSVEVLRTADMAEEIASPPLTPISLPLDQIQSGGLEIVNQTVQSGRNIRAS</sequence>
<feature type="region of interest" description="Disordered" evidence="1">
    <location>
        <begin position="427"/>
        <end position="452"/>
    </location>
</feature>
<dbReference type="AlphaFoldDB" id="A0A7J7DJZ7"/>
<dbReference type="InParanoid" id="A0A7J7DJZ7"/>